<feature type="domain" description="BRCT" evidence="3">
    <location>
        <begin position="107"/>
        <end position="205"/>
    </location>
</feature>
<name>A0A6V7QFX9_ANACO</name>
<organism evidence="4">
    <name type="scientific">Ananas comosus var. bracteatus</name>
    <name type="common">red pineapple</name>
    <dbReference type="NCBI Taxonomy" id="296719"/>
    <lineage>
        <taxon>Eukaryota</taxon>
        <taxon>Viridiplantae</taxon>
        <taxon>Streptophyta</taxon>
        <taxon>Embryophyta</taxon>
        <taxon>Tracheophyta</taxon>
        <taxon>Spermatophyta</taxon>
        <taxon>Magnoliopsida</taxon>
        <taxon>Liliopsida</taxon>
        <taxon>Poales</taxon>
        <taxon>Bromeliaceae</taxon>
        <taxon>Bromelioideae</taxon>
        <taxon>Ananas</taxon>
    </lineage>
</organism>
<feature type="compositionally biased region" description="Polar residues" evidence="2">
    <location>
        <begin position="301"/>
        <end position="312"/>
    </location>
</feature>
<dbReference type="GO" id="GO:0006270">
    <property type="term" value="P:DNA replication initiation"/>
    <property type="evidence" value="ECO:0007669"/>
    <property type="project" value="TreeGrafter"/>
</dbReference>
<feature type="domain" description="BRCT" evidence="3">
    <location>
        <begin position="9"/>
        <end position="103"/>
    </location>
</feature>
<dbReference type="InterPro" id="IPR036420">
    <property type="entry name" value="BRCT_dom_sf"/>
</dbReference>
<keyword evidence="1" id="KW-0677">Repeat</keyword>
<dbReference type="InterPro" id="IPR001357">
    <property type="entry name" value="BRCT_dom"/>
</dbReference>
<dbReference type="PANTHER" id="PTHR13561">
    <property type="entry name" value="DNA REPLICATION REGULATOR DPB11-RELATED"/>
    <property type="match status" value="1"/>
</dbReference>
<protein>
    <recommendedName>
        <fullName evidence="3">BRCT domain-containing protein</fullName>
    </recommendedName>
</protein>
<dbReference type="FunFam" id="3.40.50.10190:FF:000070">
    <property type="entry name" value="Transcription coactivator"/>
    <property type="match status" value="1"/>
</dbReference>
<dbReference type="InterPro" id="IPR059215">
    <property type="entry name" value="BRCT2_TopBP1-like"/>
</dbReference>
<feature type="domain" description="BRCT" evidence="3">
    <location>
        <begin position="203"/>
        <end position="264"/>
    </location>
</feature>
<evidence type="ECO:0000256" key="2">
    <source>
        <dbReference type="SAM" id="MobiDB-lite"/>
    </source>
</evidence>
<dbReference type="Pfam" id="PF00533">
    <property type="entry name" value="BRCT"/>
    <property type="match status" value="1"/>
</dbReference>
<sequence length="501" mass="55705">MAAAAAAAARTGTFDGANVFLSRSLVPPEVFDALHDALKLNGARVILCCDPSRNSPSDYHVISSPDHEKFADLRAKGCNLLGPQCILTCAKEHRVLPKEGYTCCLAMDGVKVLASGFEKDEKVKIEQLVTAMGGVLLTKASLDVNFVIAKNVLAAKYKVSMGLNLNFLAMMQWALNVLKKPIVNMSWLNQCWTEHRLVPQEPYRVLPFSGLTICVTRIPADERKELEKMILQNGGIYSADLTKKCTHLISNISFKWVDQSIARRGNTCVAPVCLDERFYPINENSASCNDMKSTQKEQRYQENSNTNFQPAPSSLSEELEATLSQNISTSYSDASRINTQSAEAPTLQKMDEVNYNSRVAEDSETEDNDLYLSDCKIFLVGFDENELAKLVGMIRKGGGSRYMLLSEKLTHIIVGTPSEVEKKEVRRLASWGIINVVKATWLEECDQVKAEVTVSSRHIASELLLLKDTSCFSMDMPSDVRDTKRMKSSAVFLMRCKIKIL</sequence>
<reference evidence="4" key="1">
    <citation type="submission" date="2020-07" db="EMBL/GenBank/DDBJ databases">
        <authorList>
            <person name="Lin J."/>
        </authorList>
    </citation>
    <scope>NUCLEOTIDE SEQUENCE</scope>
</reference>
<accession>A0A6V7QFX9</accession>
<dbReference type="EMBL" id="LR862135">
    <property type="protein sequence ID" value="CAD1842052.1"/>
    <property type="molecule type" value="Genomic_DNA"/>
</dbReference>
<evidence type="ECO:0000313" key="4">
    <source>
        <dbReference type="EMBL" id="CAD1842052.1"/>
    </source>
</evidence>
<dbReference type="Gene3D" id="3.40.50.10190">
    <property type="entry name" value="BRCT domain"/>
    <property type="match status" value="4"/>
</dbReference>
<dbReference type="GO" id="GO:0007095">
    <property type="term" value="P:mitotic G2 DNA damage checkpoint signaling"/>
    <property type="evidence" value="ECO:0007669"/>
    <property type="project" value="TreeGrafter"/>
</dbReference>
<dbReference type="PANTHER" id="PTHR13561:SF20">
    <property type="entry name" value="DNA TOPOISOMERASE 2-BINDING PROTEIN 1"/>
    <property type="match status" value="1"/>
</dbReference>
<evidence type="ECO:0000256" key="1">
    <source>
        <dbReference type="ARBA" id="ARBA00022737"/>
    </source>
</evidence>
<feature type="domain" description="BRCT" evidence="3">
    <location>
        <begin position="367"/>
        <end position="445"/>
    </location>
</feature>
<evidence type="ECO:0000259" key="3">
    <source>
        <dbReference type="PROSITE" id="PS50172"/>
    </source>
</evidence>
<dbReference type="PROSITE" id="PS50172">
    <property type="entry name" value="BRCT"/>
    <property type="match status" value="4"/>
</dbReference>
<dbReference type="Pfam" id="PF12738">
    <property type="entry name" value="PTCB-BRCT"/>
    <property type="match status" value="2"/>
</dbReference>
<gene>
    <name evidence="4" type="ORF">CB5_LOCUS25263</name>
</gene>
<feature type="region of interest" description="Disordered" evidence="2">
    <location>
        <begin position="289"/>
        <end position="312"/>
    </location>
</feature>
<dbReference type="SMART" id="SM00292">
    <property type="entry name" value="BRCT"/>
    <property type="match status" value="4"/>
</dbReference>
<dbReference type="GO" id="GO:0033314">
    <property type="term" value="P:mitotic DNA replication checkpoint signaling"/>
    <property type="evidence" value="ECO:0007669"/>
    <property type="project" value="TreeGrafter"/>
</dbReference>
<dbReference type="FunFam" id="3.40.50.10190:FF:000061">
    <property type="entry name" value="Transcription coactivator"/>
    <property type="match status" value="1"/>
</dbReference>
<dbReference type="CDD" id="cd17731">
    <property type="entry name" value="BRCT_TopBP1_rpt2_like"/>
    <property type="match status" value="1"/>
</dbReference>
<dbReference type="FunFam" id="3.40.50.10190:FF:000052">
    <property type="entry name" value="Transcription coactivator"/>
    <property type="match status" value="1"/>
</dbReference>
<proteinExistence type="predicted"/>
<dbReference type="CDD" id="cd00027">
    <property type="entry name" value="BRCT"/>
    <property type="match status" value="1"/>
</dbReference>
<dbReference type="SUPFAM" id="SSF52113">
    <property type="entry name" value="BRCT domain"/>
    <property type="match status" value="3"/>
</dbReference>
<dbReference type="AlphaFoldDB" id="A0A6V7QFX9"/>